<feature type="transmembrane region" description="Helical" evidence="2">
    <location>
        <begin position="107"/>
        <end position="125"/>
    </location>
</feature>
<name>A0ABV3EJQ1_9ACTN</name>
<dbReference type="InterPro" id="IPR052016">
    <property type="entry name" value="Bact_Sigma-Reg"/>
</dbReference>
<dbReference type="PANTHER" id="PTHR43156:SF2">
    <property type="entry name" value="STAGE II SPORULATION PROTEIN E"/>
    <property type="match status" value="1"/>
</dbReference>
<dbReference type="EC" id="3.1.3.16" evidence="4"/>
<dbReference type="GO" id="GO:0004722">
    <property type="term" value="F:protein serine/threonine phosphatase activity"/>
    <property type="evidence" value="ECO:0007669"/>
    <property type="project" value="UniProtKB-EC"/>
</dbReference>
<dbReference type="Proteomes" id="UP001551584">
    <property type="component" value="Unassembled WGS sequence"/>
</dbReference>
<comment type="caution">
    <text evidence="4">The sequence shown here is derived from an EMBL/GenBank/DDBJ whole genome shotgun (WGS) entry which is preliminary data.</text>
</comment>
<evidence type="ECO:0000256" key="1">
    <source>
        <dbReference type="ARBA" id="ARBA00022801"/>
    </source>
</evidence>
<keyword evidence="5" id="KW-1185">Reference proteome</keyword>
<evidence type="ECO:0000259" key="3">
    <source>
        <dbReference type="SMART" id="SM00331"/>
    </source>
</evidence>
<evidence type="ECO:0000256" key="2">
    <source>
        <dbReference type="SAM" id="Phobius"/>
    </source>
</evidence>
<sequence>MTSNTLRRRVRETVSRRRAHAPKERVPLLTRYGRAAWVLPMGCLIAIIVVGELGPSIRMVDWLLMVPLLASGVCSPTVTFLFAVLVVAINRWVDIAHPSVVIRPEDFLLQVTAALLALLIAVLRAQAYVYIRHLQNAAEITRQVILPPLPPSWGGIESAAHYQAADVEARVGGDFYDVLATPFGARVILGDVQGKGLPAVSTAGAVTGAFREAGYHEQDLDTVAQRLEHGLRRHNQLRQAYGEKTERFATAVVLAFPHDTPHTVDVVNFGHEGPLVIGPRGVRRLPQTQGGPIGMADLLGGTPAVRRAPLETNETILLVTDGVTEARNHAGEFFPLRHHLEQLATDHPHGIAPAHLVQSVLHALHQHTHGHTTDDIALLAVRHPAQPHQAPRT</sequence>
<dbReference type="SUPFAM" id="SSF81606">
    <property type="entry name" value="PP2C-like"/>
    <property type="match status" value="1"/>
</dbReference>
<protein>
    <submittedName>
        <fullName evidence="4">PP2C family protein-serine/threonine phosphatase</fullName>
        <ecNumber evidence="4">3.1.3.16</ecNumber>
    </submittedName>
</protein>
<keyword evidence="2" id="KW-0812">Transmembrane</keyword>
<feature type="transmembrane region" description="Helical" evidence="2">
    <location>
        <begin position="32"/>
        <end position="50"/>
    </location>
</feature>
<dbReference type="Gene3D" id="3.60.40.10">
    <property type="entry name" value="PPM-type phosphatase domain"/>
    <property type="match status" value="1"/>
</dbReference>
<dbReference type="PANTHER" id="PTHR43156">
    <property type="entry name" value="STAGE II SPORULATION PROTEIN E-RELATED"/>
    <property type="match status" value="1"/>
</dbReference>
<proteinExistence type="predicted"/>
<gene>
    <name evidence="4" type="ORF">AB0D95_03920</name>
</gene>
<organism evidence="4 5">
    <name type="scientific">Streptomyces chilikensis</name>
    <dbReference type="NCBI Taxonomy" id="1194079"/>
    <lineage>
        <taxon>Bacteria</taxon>
        <taxon>Bacillati</taxon>
        <taxon>Actinomycetota</taxon>
        <taxon>Actinomycetes</taxon>
        <taxon>Kitasatosporales</taxon>
        <taxon>Streptomycetaceae</taxon>
        <taxon>Streptomyces</taxon>
    </lineage>
</organism>
<dbReference type="InterPro" id="IPR036457">
    <property type="entry name" value="PPM-type-like_dom_sf"/>
</dbReference>
<evidence type="ECO:0000313" key="4">
    <source>
        <dbReference type="EMBL" id="MEU9576420.1"/>
    </source>
</evidence>
<dbReference type="SMART" id="SM00331">
    <property type="entry name" value="PP2C_SIG"/>
    <property type="match status" value="1"/>
</dbReference>
<keyword evidence="1 4" id="KW-0378">Hydrolase</keyword>
<dbReference type="EMBL" id="JBEZNA010000005">
    <property type="protein sequence ID" value="MEU9576420.1"/>
    <property type="molecule type" value="Genomic_DNA"/>
</dbReference>
<dbReference type="InterPro" id="IPR001932">
    <property type="entry name" value="PPM-type_phosphatase-like_dom"/>
</dbReference>
<feature type="transmembrane region" description="Helical" evidence="2">
    <location>
        <begin position="62"/>
        <end position="87"/>
    </location>
</feature>
<reference evidence="4 5" key="1">
    <citation type="submission" date="2024-06" db="EMBL/GenBank/DDBJ databases">
        <title>The Natural Products Discovery Center: Release of the First 8490 Sequenced Strains for Exploring Actinobacteria Biosynthetic Diversity.</title>
        <authorList>
            <person name="Kalkreuter E."/>
            <person name="Kautsar S.A."/>
            <person name="Yang D."/>
            <person name="Bader C.D."/>
            <person name="Teijaro C.N."/>
            <person name="Fluegel L."/>
            <person name="Davis C.M."/>
            <person name="Simpson J.R."/>
            <person name="Lauterbach L."/>
            <person name="Steele A.D."/>
            <person name="Gui C."/>
            <person name="Meng S."/>
            <person name="Li G."/>
            <person name="Viehrig K."/>
            <person name="Ye F."/>
            <person name="Su P."/>
            <person name="Kiefer A.F."/>
            <person name="Nichols A."/>
            <person name="Cepeda A.J."/>
            <person name="Yan W."/>
            <person name="Fan B."/>
            <person name="Jiang Y."/>
            <person name="Adhikari A."/>
            <person name="Zheng C.-J."/>
            <person name="Schuster L."/>
            <person name="Cowan T.M."/>
            <person name="Smanski M.J."/>
            <person name="Chevrette M.G."/>
            <person name="De Carvalho L.P.S."/>
            <person name="Shen B."/>
        </authorList>
    </citation>
    <scope>NUCLEOTIDE SEQUENCE [LARGE SCALE GENOMIC DNA]</scope>
    <source>
        <strain evidence="4 5">NPDC048117</strain>
    </source>
</reference>
<keyword evidence="2" id="KW-0472">Membrane</keyword>
<dbReference type="Pfam" id="PF07228">
    <property type="entry name" value="SpoIIE"/>
    <property type="match status" value="1"/>
</dbReference>
<evidence type="ECO:0000313" key="5">
    <source>
        <dbReference type="Proteomes" id="UP001551584"/>
    </source>
</evidence>
<accession>A0ABV3EJQ1</accession>
<keyword evidence="2" id="KW-1133">Transmembrane helix</keyword>
<feature type="domain" description="PPM-type phosphatase" evidence="3">
    <location>
        <begin position="156"/>
        <end position="383"/>
    </location>
</feature>
<dbReference type="RefSeq" id="WP_359268664.1">
    <property type="nucleotide sequence ID" value="NZ_JBEZNA010000005.1"/>
</dbReference>